<keyword evidence="4" id="KW-1185">Reference proteome</keyword>
<keyword evidence="2" id="KW-0812">Transmembrane</keyword>
<feature type="compositionally biased region" description="Pro residues" evidence="1">
    <location>
        <begin position="212"/>
        <end position="223"/>
    </location>
</feature>
<gene>
    <name evidence="3" type="ORF">QQ91_0006515</name>
</gene>
<feature type="region of interest" description="Disordered" evidence="1">
    <location>
        <begin position="191"/>
        <end position="239"/>
    </location>
</feature>
<feature type="transmembrane region" description="Helical" evidence="2">
    <location>
        <begin position="166"/>
        <end position="186"/>
    </location>
</feature>
<protein>
    <submittedName>
        <fullName evidence="3">DUF4335 domain-containing protein</fullName>
    </submittedName>
</protein>
<dbReference type="Proteomes" id="UP000031561">
    <property type="component" value="Unassembled WGS sequence"/>
</dbReference>
<accession>A0ABD4T1L0</accession>
<dbReference type="Pfam" id="PF14233">
    <property type="entry name" value="DUF4335"/>
    <property type="match status" value="1"/>
</dbReference>
<evidence type="ECO:0000256" key="2">
    <source>
        <dbReference type="SAM" id="Phobius"/>
    </source>
</evidence>
<comment type="caution">
    <text evidence="3">The sequence shown here is derived from an EMBL/GenBank/DDBJ whole genome shotgun (WGS) entry which is preliminary data.</text>
</comment>
<organism evidence="3 4">
    <name type="scientific">Lyngbya confervoides BDU141951</name>
    <dbReference type="NCBI Taxonomy" id="1574623"/>
    <lineage>
        <taxon>Bacteria</taxon>
        <taxon>Bacillati</taxon>
        <taxon>Cyanobacteriota</taxon>
        <taxon>Cyanophyceae</taxon>
        <taxon>Oscillatoriophycideae</taxon>
        <taxon>Oscillatoriales</taxon>
        <taxon>Microcoleaceae</taxon>
        <taxon>Lyngbya</taxon>
    </lineage>
</organism>
<dbReference type="RefSeq" id="WP_166281255.1">
    <property type="nucleotide sequence ID" value="NZ_JTHE03000041.1"/>
</dbReference>
<evidence type="ECO:0000313" key="4">
    <source>
        <dbReference type="Proteomes" id="UP000031561"/>
    </source>
</evidence>
<keyword evidence="2" id="KW-1133">Transmembrane helix</keyword>
<keyword evidence="2" id="KW-0472">Membrane</keyword>
<dbReference type="EMBL" id="JTHE03000041">
    <property type="protein sequence ID" value="MCM1982477.1"/>
    <property type="molecule type" value="Genomic_DNA"/>
</dbReference>
<proteinExistence type="predicted"/>
<dbReference type="AlphaFoldDB" id="A0ABD4T1L0"/>
<evidence type="ECO:0000313" key="3">
    <source>
        <dbReference type="EMBL" id="MCM1982477.1"/>
    </source>
</evidence>
<name>A0ABD4T1L0_9CYAN</name>
<reference evidence="3 4" key="1">
    <citation type="journal article" date="2015" name="Genome Announc.">
        <title>Draft Genome Sequence of Filamentous Marine Cyanobacterium Lyngbya confervoides Strain BDU141951.</title>
        <authorList>
            <person name="Chandrababunaidu M.M."/>
            <person name="Sen D."/>
            <person name="Tripathy S."/>
        </authorList>
    </citation>
    <scope>NUCLEOTIDE SEQUENCE [LARGE SCALE GENOMIC DNA]</scope>
    <source>
        <strain evidence="3 4">BDU141951</strain>
    </source>
</reference>
<sequence>MITIQRQYSLPNCVLMLEGFNTDSDPSSRPPLTTLTHFECHFANESTVIEGDRDLLNALAQQVHAQAQAILSGVDRKSNSPVKEELRLEPVGQDTFLLQIPRRLLHSPEEPLQDLKLELSAVQLFDLLEALDQLMEDTQTLPEFSLRLRPLSRKEVGAGQGLGQQVIAFGLGVVSLAAVAGIAFILPTPEIKKPEPMDQESIPSEEVIPPEATQPPPDAPRPNTPGDTPEASPETSPGT</sequence>
<evidence type="ECO:0000256" key="1">
    <source>
        <dbReference type="SAM" id="MobiDB-lite"/>
    </source>
</evidence>
<dbReference type="InterPro" id="IPR025569">
    <property type="entry name" value="DUF4335"/>
</dbReference>
<feature type="compositionally biased region" description="Low complexity" evidence="1">
    <location>
        <begin position="200"/>
        <end position="211"/>
    </location>
</feature>